<proteinExistence type="predicted"/>
<gene>
    <name evidence="1" type="ORF">ACAOBT_LOCUS29843</name>
</gene>
<keyword evidence="2" id="KW-1185">Reference proteome</keyword>
<accession>A0A9P0Q231</accession>
<comment type="caution">
    <text evidence="1">The sequence shown here is derived from an EMBL/GenBank/DDBJ whole genome shotgun (WGS) entry which is preliminary data.</text>
</comment>
<dbReference type="EMBL" id="CAKOFQ010007767">
    <property type="protein sequence ID" value="CAH2007786.1"/>
    <property type="molecule type" value="Genomic_DNA"/>
</dbReference>
<dbReference type="AlphaFoldDB" id="A0A9P0Q231"/>
<dbReference type="Proteomes" id="UP001152888">
    <property type="component" value="Unassembled WGS sequence"/>
</dbReference>
<reference evidence="1" key="1">
    <citation type="submission" date="2022-03" db="EMBL/GenBank/DDBJ databases">
        <authorList>
            <person name="Sayadi A."/>
        </authorList>
    </citation>
    <scope>NUCLEOTIDE SEQUENCE</scope>
</reference>
<organism evidence="1 2">
    <name type="scientific">Acanthoscelides obtectus</name>
    <name type="common">Bean weevil</name>
    <name type="synonym">Bruchus obtectus</name>
    <dbReference type="NCBI Taxonomy" id="200917"/>
    <lineage>
        <taxon>Eukaryota</taxon>
        <taxon>Metazoa</taxon>
        <taxon>Ecdysozoa</taxon>
        <taxon>Arthropoda</taxon>
        <taxon>Hexapoda</taxon>
        <taxon>Insecta</taxon>
        <taxon>Pterygota</taxon>
        <taxon>Neoptera</taxon>
        <taxon>Endopterygota</taxon>
        <taxon>Coleoptera</taxon>
        <taxon>Polyphaga</taxon>
        <taxon>Cucujiformia</taxon>
        <taxon>Chrysomeloidea</taxon>
        <taxon>Chrysomelidae</taxon>
        <taxon>Bruchinae</taxon>
        <taxon>Bruchini</taxon>
        <taxon>Acanthoscelides</taxon>
    </lineage>
</organism>
<sequence>MDRQPMARVTHRMRQTEPVRSCVGAPYTLAHRGAPRLPCSVRGLPRRKCIPGVIVPTSSKYPLHKYWKVQR</sequence>
<evidence type="ECO:0000313" key="2">
    <source>
        <dbReference type="Proteomes" id="UP001152888"/>
    </source>
</evidence>
<evidence type="ECO:0000313" key="1">
    <source>
        <dbReference type="EMBL" id="CAH2007786.1"/>
    </source>
</evidence>
<name>A0A9P0Q231_ACAOB</name>
<protein>
    <submittedName>
        <fullName evidence="1">Uncharacterized protein</fullName>
    </submittedName>
</protein>